<evidence type="ECO:0000256" key="7">
    <source>
        <dbReference type="ARBA" id="ARBA00024867"/>
    </source>
</evidence>
<dbReference type="SMART" id="SM00448">
    <property type="entry name" value="REC"/>
    <property type="match status" value="1"/>
</dbReference>
<dbReference type="CDD" id="cd00383">
    <property type="entry name" value="trans_reg_C"/>
    <property type="match status" value="1"/>
</dbReference>
<evidence type="ECO:0000259" key="11">
    <source>
        <dbReference type="PROSITE" id="PS51755"/>
    </source>
</evidence>
<dbReference type="Pfam" id="PF00072">
    <property type="entry name" value="Response_reg"/>
    <property type="match status" value="1"/>
</dbReference>
<dbReference type="Pfam" id="PF00486">
    <property type="entry name" value="Trans_reg_C"/>
    <property type="match status" value="1"/>
</dbReference>
<dbReference type="Gene3D" id="6.10.250.690">
    <property type="match status" value="1"/>
</dbReference>
<feature type="DNA-binding region" description="OmpR/PhoB-type" evidence="9">
    <location>
        <begin position="127"/>
        <end position="225"/>
    </location>
</feature>
<dbReference type="PROSITE" id="PS50110">
    <property type="entry name" value="RESPONSE_REGULATORY"/>
    <property type="match status" value="1"/>
</dbReference>
<dbReference type="PANTHER" id="PTHR48111">
    <property type="entry name" value="REGULATOR OF RPOS"/>
    <property type="match status" value="1"/>
</dbReference>
<protein>
    <recommendedName>
        <fullName evidence="1">Stage 0 sporulation protein A homolog</fullName>
    </recommendedName>
</protein>
<evidence type="ECO:0000256" key="3">
    <source>
        <dbReference type="ARBA" id="ARBA00023012"/>
    </source>
</evidence>
<dbReference type="PANTHER" id="PTHR48111:SF22">
    <property type="entry name" value="REGULATOR OF RPOS"/>
    <property type="match status" value="1"/>
</dbReference>
<dbReference type="InterPro" id="IPR036388">
    <property type="entry name" value="WH-like_DNA-bd_sf"/>
</dbReference>
<dbReference type="SMART" id="SM00862">
    <property type="entry name" value="Trans_reg_C"/>
    <property type="match status" value="1"/>
</dbReference>
<keyword evidence="2 8" id="KW-0597">Phosphoprotein</keyword>
<dbReference type="EMBL" id="JAIKTU010000001">
    <property type="protein sequence ID" value="MBY0754152.1"/>
    <property type="molecule type" value="Genomic_DNA"/>
</dbReference>
<sequence>MIKILIVEDEEKIARFIELELIHEGYKVIKTNNGRTGLEIAERGEADLVILDVMLPELNGLEVLRRLRRSSEIPVIMLTARDAVMDKVSGLDAGADDYITKPFAIEELLARIRTALKKRVVTIKKDEDVLSCGLLTLDKMRHKVIYDNTEIELTNREFNLLQILMENKNIVLTRDVLIEKVCGYDYFGETNVIDVYVRYLRTKIDDAFKVKIITTVRGVGYVIKDE</sequence>
<proteinExistence type="predicted"/>
<evidence type="ECO:0000256" key="1">
    <source>
        <dbReference type="ARBA" id="ARBA00018672"/>
    </source>
</evidence>
<keyword evidence="5 9" id="KW-0238">DNA-binding</keyword>
<evidence type="ECO:0000256" key="2">
    <source>
        <dbReference type="ARBA" id="ARBA00022553"/>
    </source>
</evidence>
<dbReference type="Proteomes" id="UP001299068">
    <property type="component" value="Unassembled WGS sequence"/>
</dbReference>
<evidence type="ECO:0000259" key="10">
    <source>
        <dbReference type="PROSITE" id="PS50110"/>
    </source>
</evidence>
<dbReference type="PROSITE" id="PS51755">
    <property type="entry name" value="OMPR_PHOB"/>
    <property type="match status" value="1"/>
</dbReference>
<dbReference type="InterPro" id="IPR039420">
    <property type="entry name" value="WalR-like"/>
</dbReference>
<comment type="function">
    <text evidence="7">May play the central regulatory role in sporulation. It may be an element of the effector pathway responsible for the activation of sporulation genes in response to nutritional stress. Spo0A may act in concert with spo0H (a sigma factor) to control the expression of some genes that are critical to the sporulation process.</text>
</comment>
<dbReference type="Gene3D" id="3.40.50.2300">
    <property type="match status" value="1"/>
</dbReference>
<reference evidence="12 13" key="1">
    <citation type="journal article" date="2021" name="Cell Host Microbe">
        <title>in vivo commensal control of Clostridioides difficile virulence.</title>
        <authorList>
            <person name="Girinathan B.P."/>
            <person name="Dibenedetto N."/>
            <person name="Worley J.N."/>
            <person name="Peltier J."/>
            <person name="Arrieta-Ortiz M.L."/>
            <person name="Rupa Christinal Immanuel S."/>
            <person name="Lavin R."/>
            <person name="Delaney M.L."/>
            <person name="Cummins C."/>
            <person name="Hoffmann M."/>
            <person name="Luo Y."/>
            <person name="Gonzalez-Escalona N."/>
            <person name="Allard M."/>
            <person name="Onderdonk A.B."/>
            <person name="Gerber G.K."/>
            <person name="Sonenshein A.L."/>
            <person name="Baliga N."/>
            <person name="Dupuy B."/>
            <person name="Bry L."/>
        </authorList>
    </citation>
    <scope>NUCLEOTIDE SEQUENCE [LARGE SCALE GENOMIC DNA]</scope>
    <source>
        <strain evidence="12 13">DSM 599</strain>
    </source>
</reference>
<organism evidence="12 13">
    <name type="scientific">Clostridium sardiniense</name>
    <name type="common">Clostridium absonum</name>
    <dbReference type="NCBI Taxonomy" id="29369"/>
    <lineage>
        <taxon>Bacteria</taxon>
        <taxon>Bacillati</taxon>
        <taxon>Bacillota</taxon>
        <taxon>Clostridia</taxon>
        <taxon>Eubacteriales</taxon>
        <taxon>Clostridiaceae</taxon>
        <taxon>Clostridium</taxon>
    </lineage>
</organism>
<evidence type="ECO:0000256" key="8">
    <source>
        <dbReference type="PROSITE-ProRule" id="PRU00169"/>
    </source>
</evidence>
<evidence type="ECO:0000256" key="9">
    <source>
        <dbReference type="PROSITE-ProRule" id="PRU01091"/>
    </source>
</evidence>
<evidence type="ECO:0000313" key="13">
    <source>
        <dbReference type="Proteomes" id="UP001299068"/>
    </source>
</evidence>
<keyword evidence="3" id="KW-0902">Two-component regulatory system</keyword>
<dbReference type="Gene3D" id="1.10.10.10">
    <property type="entry name" value="Winged helix-like DNA-binding domain superfamily/Winged helix DNA-binding domain"/>
    <property type="match status" value="1"/>
</dbReference>
<comment type="caution">
    <text evidence="12">The sequence shown here is derived from an EMBL/GenBank/DDBJ whole genome shotgun (WGS) entry which is preliminary data.</text>
</comment>
<evidence type="ECO:0000256" key="5">
    <source>
        <dbReference type="ARBA" id="ARBA00023125"/>
    </source>
</evidence>
<keyword evidence="6" id="KW-0804">Transcription</keyword>
<dbReference type="InterPro" id="IPR001789">
    <property type="entry name" value="Sig_transdc_resp-reg_receiver"/>
</dbReference>
<accession>A0ABS7KU19</accession>
<feature type="domain" description="Response regulatory" evidence="10">
    <location>
        <begin position="3"/>
        <end position="116"/>
    </location>
</feature>
<dbReference type="InterPro" id="IPR001867">
    <property type="entry name" value="OmpR/PhoB-type_DNA-bd"/>
</dbReference>
<keyword evidence="4" id="KW-0805">Transcription regulation</keyword>
<name>A0ABS7KU19_CLOSR</name>
<dbReference type="CDD" id="cd17574">
    <property type="entry name" value="REC_OmpR"/>
    <property type="match status" value="1"/>
</dbReference>
<dbReference type="RefSeq" id="WP_221858574.1">
    <property type="nucleotide sequence ID" value="NZ_JAIKTU010000001.1"/>
</dbReference>
<feature type="domain" description="OmpR/PhoB-type" evidence="11">
    <location>
        <begin position="127"/>
        <end position="225"/>
    </location>
</feature>
<dbReference type="InterPro" id="IPR011006">
    <property type="entry name" value="CheY-like_superfamily"/>
</dbReference>
<evidence type="ECO:0000256" key="6">
    <source>
        <dbReference type="ARBA" id="ARBA00023163"/>
    </source>
</evidence>
<gene>
    <name evidence="12" type="ORF">K5V21_01655</name>
</gene>
<evidence type="ECO:0000313" key="12">
    <source>
        <dbReference type="EMBL" id="MBY0754152.1"/>
    </source>
</evidence>
<feature type="modified residue" description="4-aspartylphosphate" evidence="8">
    <location>
        <position position="52"/>
    </location>
</feature>
<evidence type="ECO:0000256" key="4">
    <source>
        <dbReference type="ARBA" id="ARBA00023015"/>
    </source>
</evidence>
<dbReference type="SUPFAM" id="SSF52172">
    <property type="entry name" value="CheY-like"/>
    <property type="match status" value="1"/>
</dbReference>
<keyword evidence="13" id="KW-1185">Reference proteome</keyword>